<dbReference type="Gene3D" id="3.20.20.80">
    <property type="entry name" value="Glycosidases"/>
    <property type="match status" value="1"/>
</dbReference>
<dbReference type="GO" id="GO:0016052">
    <property type="term" value="P:carbohydrate catabolic process"/>
    <property type="evidence" value="ECO:0007669"/>
    <property type="project" value="TreeGrafter"/>
</dbReference>
<dbReference type="PANTHER" id="PTHR34135:SF2">
    <property type="entry name" value="LYSOZYME"/>
    <property type="match status" value="1"/>
</dbReference>
<evidence type="ECO:0000256" key="2">
    <source>
        <dbReference type="ARBA" id="ARBA00004613"/>
    </source>
</evidence>
<gene>
    <name evidence="12" type="ORF">KDL01_41125</name>
</gene>
<protein>
    <recommendedName>
        <fullName evidence="4">lysozyme</fullName>
        <ecNumber evidence="4">3.2.1.17</ecNumber>
    </recommendedName>
</protein>
<comment type="similarity">
    <text evidence="3">Belongs to the glycosyl hydrolase 25 family.</text>
</comment>
<evidence type="ECO:0000256" key="7">
    <source>
        <dbReference type="ARBA" id="ARBA00022638"/>
    </source>
</evidence>
<evidence type="ECO:0000256" key="10">
    <source>
        <dbReference type="ARBA" id="ARBA00023295"/>
    </source>
</evidence>
<dbReference type="GO" id="GO:0042742">
    <property type="term" value="P:defense response to bacterium"/>
    <property type="evidence" value="ECO:0007669"/>
    <property type="project" value="UniProtKB-KW"/>
</dbReference>
<evidence type="ECO:0000256" key="4">
    <source>
        <dbReference type="ARBA" id="ARBA00012732"/>
    </source>
</evidence>
<dbReference type="PROSITE" id="PS51904">
    <property type="entry name" value="GLYCOSYL_HYDROL_F25_2"/>
    <property type="match status" value="1"/>
</dbReference>
<evidence type="ECO:0000256" key="1">
    <source>
        <dbReference type="ARBA" id="ARBA00000632"/>
    </source>
</evidence>
<accession>A0A941F0X2</accession>
<dbReference type="InterPro" id="IPR017853">
    <property type="entry name" value="GH"/>
</dbReference>
<dbReference type="GO" id="GO:0005576">
    <property type="term" value="C:extracellular region"/>
    <property type="evidence" value="ECO:0007669"/>
    <property type="project" value="UniProtKB-SubCell"/>
</dbReference>
<dbReference type="PANTHER" id="PTHR34135">
    <property type="entry name" value="LYSOZYME"/>
    <property type="match status" value="1"/>
</dbReference>
<comment type="caution">
    <text evidence="12">The sequence shown here is derived from an EMBL/GenBank/DDBJ whole genome shotgun (WGS) entry which is preliminary data.</text>
</comment>
<keyword evidence="9" id="KW-1015">Disulfide bond</keyword>
<keyword evidence="10" id="KW-0326">Glycosidase</keyword>
<dbReference type="InterPro" id="IPR018077">
    <property type="entry name" value="Glyco_hydro_fam25_subgr"/>
</dbReference>
<keyword evidence="7" id="KW-0081">Bacteriolytic enzyme</keyword>
<dbReference type="GO" id="GO:0009253">
    <property type="term" value="P:peptidoglycan catabolic process"/>
    <property type="evidence" value="ECO:0007669"/>
    <property type="project" value="InterPro"/>
</dbReference>
<evidence type="ECO:0000256" key="11">
    <source>
        <dbReference type="ARBA" id="ARBA00055588"/>
    </source>
</evidence>
<dbReference type="GO" id="GO:0003796">
    <property type="term" value="F:lysozyme activity"/>
    <property type="evidence" value="ECO:0007669"/>
    <property type="project" value="UniProtKB-EC"/>
</dbReference>
<evidence type="ECO:0000256" key="3">
    <source>
        <dbReference type="ARBA" id="ARBA00010646"/>
    </source>
</evidence>
<reference evidence="12" key="1">
    <citation type="submission" date="2021-04" db="EMBL/GenBank/DDBJ databases">
        <title>Genome based classification of Actinospica acidithermotolerans sp. nov., an actinobacterium isolated from an Indonesian hot spring.</title>
        <authorList>
            <person name="Kusuma A.B."/>
            <person name="Putra K.E."/>
            <person name="Nafisah S."/>
            <person name="Loh J."/>
            <person name="Nouioui I."/>
            <person name="Goodfellow M."/>
        </authorList>
    </citation>
    <scope>NUCLEOTIDE SEQUENCE</scope>
    <source>
        <strain evidence="12">CSCA 57</strain>
    </source>
</reference>
<keyword evidence="8" id="KW-0378">Hydrolase</keyword>
<dbReference type="GO" id="GO:0031640">
    <property type="term" value="P:killing of cells of another organism"/>
    <property type="evidence" value="ECO:0007669"/>
    <property type="project" value="UniProtKB-KW"/>
</dbReference>
<organism evidence="12 13">
    <name type="scientific">Actinospica durhamensis</name>
    <dbReference type="NCBI Taxonomy" id="1508375"/>
    <lineage>
        <taxon>Bacteria</taxon>
        <taxon>Bacillati</taxon>
        <taxon>Actinomycetota</taxon>
        <taxon>Actinomycetes</taxon>
        <taxon>Catenulisporales</taxon>
        <taxon>Actinospicaceae</taxon>
        <taxon>Actinospica</taxon>
    </lineage>
</organism>
<dbReference type="SMART" id="SM00641">
    <property type="entry name" value="Glyco_25"/>
    <property type="match status" value="1"/>
</dbReference>
<dbReference type="SUPFAM" id="SSF51445">
    <property type="entry name" value="(Trans)glycosidases"/>
    <property type="match status" value="1"/>
</dbReference>
<comment type="subcellular location">
    <subcellularLocation>
        <location evidence="2">Secreted</location>
    </subcellularLocation>
</comment>
<evidence type="ECO:0000256" key="9">
    <source>
        <dbReference type="ARBA" id="ARBA00023157"/>
    </source>
</evidence>
<dbReference type="GO" id="GO:0016998">
    <property type="term" value="P:cell wall macromolecule catabolic process"/>
    <property type="evidence" value="ECO:0007669"/>
    <property type="project" value="InterPro"/>
</dbReference>
<dbReference type="AlphaFoldDB" id="A0A941F0X2"/>
<dbReference type="EMBL" id="JAGSOG010000573">
    <property type="protein sequence ID" value="MBR7839724.1"/>
    <property type="molecule type" value="Genomic_DNA"/>
</dbReference>
<evidence type="ECO:0000313" key="13">
    <source>
        <dbReference type="Proteomes" id="UP000675781"/>
    </source>
</evidence>
<dbReference type="EC" id="3.2.1.17" evidence="4"/>
<evidence type="ECO:0000313" key="12">
    <source>
        <dbReference type="EMBL" id="MBR7839724.1"/>
    </source>
</evidence>
<proteinExistence type="inferred from homology"/>
<dbReference type="Pfam" id="PF01183">
    <property type="entry name" value="Glyco_hydro_25"/>
    <property type="match status" value="1"/>
</dbReference>
<comment type="function">
    <text evidence="11">This enzyme has both lysozyme (acetylmuramidase) and diacetylmuramidase activities.</text>
</comment>
<dbReference type="InterPro" id="IPR002053">
    <property type="entry name" value="Glyco_hydro_25"/>
</dbReference>
<keyword evidence="13" id="KW-1185">Reference proteome</keyword>
<keyword evidence="6" id="KW-0929">Antimicrobial</keyword>
<dbReference type="FunFam" id="3.20.20.80:FF:000060">
    <property type="entry name" value="Lysozyme M1"/>
    <property type="match status" value="1"/>
</dbReference>
<sequence>MGSTVAAHEGADASAAVSSAAVSPAAAVPQLPGIDVSSYQGDLTWSSIAPYIDFSYTKATEGTYYTNADFANQYDGPYDAGIIRGAYHFAIPNNSTGAAQADYFIAHGGGWSSDGKTLPGALDIEYNPYGAECYGLSQSSMVSWIKAFVNEYAAKEKAYPVIYSTTDWWTTCTGNSSAFSSEDPLWVANYTASGGGTLPNGWGYYTFSAASRHSGSRSARARSSSSVRAGTRVPGSAGASAIVVMVLYP</sequence>
<comment type="catalytic activity">
    <reaction evidence="1">
        <text>Hydrolysis of (1-&gt;4)-beta-linkages between N-acetylmuramic acid and N-acetyl-D-glucosamine residues in a peptidoglycan and between N-acetyl-D-glucosamine residues in chitodextrins.</text>
        <dbReference type="EC" id="3.2.1.17"/>
    </reaction>
</comment>
<evidence type="ECO:0000256" key="8">
    <source>
        <dbReference type="ARBA" id="ARBA00022801"/>
    </source>
</evidence>
<evidence type="ECO:0000256" key="6">
    <source>
        <dbReference type="ARBA" id="ARBA00022529"/>
    </source>
</evidence>
<feature type="non-terminal residue" evidence="12">
    <location>
        <position position="249"/>
    </location>
</feature>
<evidence type="ECO:0000256" key="5">
    <source>
        <dbReference type="ARBA" id="ARBA00022525"/>
    </source>
</evidence>
<name>A0A941F0X2_9ACTN</name>
<dbReference type="Proteomes" id="UP000675781">
    <property type="component" value="Unassembled WGS sequence"/>
</dbReference>
<keyword evidence="5" id="KW-0964">Secreted</keyword>